<dbReference type="InterPro" id="IPR017850">
    <property type="entry name" value="Alkaline_phosphatase_core_sf"/>
</dbReference>
<evidence type="ECO:0000313" key="3">
    <source>
        <dbReference type="Proteomes" id="UP000784294"/>
    </source>
</evidence>
<dbReference type="AlphaFoldDB" id="A0A448WXE7"/>
<gene>
    <name evidence="2" type="ORF">PXEA_LOCUS16075</name>
</gene>
<dbReference type="OrthoDB" id="415411at2759"/>
<keyword evidence="3" id="KW-1185">Reference proteome</keyword>
<keyword evidence="1" id="KW-0732">Signal</keyword>
<evidence type="ECO:0000256" key="1">
    <source>
        <dbReference type="SAM" id="SignalP"/>
    </source>
</evidence>
<accession>A0A448WXE7</accession>
<reference evidence="2" key="1">
    <citation type="submission" date="2018-11" db="EMBL/GenBank/DDBJ databases">
        <authorList>
            <consortium name="Pathogen Informatics"/>
        </authorList>
    </citation>
    <scope>NUCLEOTIDE SEQUENCE</scope>
</reference>
<organism evidence="2 3">
    <name type="scientific">Protopolystoma xenopodis</name>
    <dbReference type="NCBI Taxonomy" id="117903"/>
    <lineage>
        <taxon>Eukaryota</taxon>
        <taxon>Metazoa</taxon>
        <taxon>Spiralia</taxon>
        <taxon>Lophotrochozoa</taxon>
        <taxon>Platyhelminthes</taxon>
        <taxon>Monogenea</taxon>
        <taxon>Polyopisthocotylea</taxon>
        <taxon>Polystomatidea</taxon>
        <taxon>Polystomatidae</taxon>
        <taxon>Protopolystoma</taxon>
    </lineage>
</organism>
<proteinExistence type="predicted"/>
<feature type="chain" id="PRO_5019588361" evidence="1">
    <location>
        <begin position="22"/>
        <end position="91"/>
    </location>
</feature>
<feature type="signal peptide" evidence="1">
    <location>
        <begin position="1"/>
        <end position="21"/>
    </location>
</feature>
<dbReference type="Proteomes" id="UP000784294">
    <property type="component" value="Unassembled WGS sequence"/>
</dbReference>
<protein>
    <submittedName>
        <fullName evidence="2">Uncharacterized protein</fullName>
    </submittedName>
</protein>
<dbReference type="EMBL" id="CAAALY010057613">
    <property type="protein sequence ID" value="VEL22635.1"/>
    <property type="molecule type" value="Genomic_DNA"/>
</dbReference>
<dbReference type="Gene3D" id="3.40.720.10">
    <property type="entry name" value="Alkaline Phosphatase, subunit A"/>
    <property type="match status" value="1"/>
</dbReference>
<name>A0A448WXE7_9PLAT</name>
<comment type="caution">
    <text evidence="2">The sequence shown here is derived from an EMBL/GenBank/DDBJ whole genome shotgun (WGS) entry which is preliminary data.</text>
</comment>
<sequence>MLLAPPIELVDIYLLICCLLGLHSPAPNNGSLYRLVSILRSQPNEGDLKHYQDTGQLRFVLGPEGSNYILSSLFNMMATETFVTGEQSRLT</sequence>
<evidence type="ECO:0000313" key="2">
    <source>
        <dbReference type="EMBL" id="VEL22635.1"/>
    </source>
</evidence>